<protein>
    <recommendedName>
        <fullName evidence="13">Leucine-rich repeat-containing N-terminal plant-type domain-containing protein</fullName>
    </recommendedName>
</protein>
<keyword evidence="6 10" id="KW-1133">Transmembrane helix</keyword>
<evidence type="ECO:0000256" key="8">
    <source>
        <dbReference type="ARBA" id="ARBA00023170"/>
    </source>
</evidence>
<keyword evidence="5" id="KW-0677">Repeat</keyword>
<evidence type="ECO:0000256" key="3">
    <source>
        <dbReference type="ARBA" id="ARBA00022692"/>
    </source>
</evidence>
<keyword evidence="8" id="KW-0675">Receptor</keyword>
<evidence type="ECO:0000313" key="12">
    <source>
        <dbReference type="Proteomes" id="UP000027120"/>
    </source>
</evidence>
<dbReference type="AlphaFoldDB" id="A0A067DKD2"/>
<dbReference type="FunFam" id="3.80.10.10:FF:000383">
    <property type="entry name" value="Leucine-rich repeat receptor protein kinase EMS1"/>
    <property type="match status" value="1"/>
</dbReference>
<dbReference type="PANTHER" id="PTHR48063">
    <property type="entry name" value="LRR RECEPTOR-LIKE KINASE"/>
    <property type="match status" value="1"/>
</dbReference>
<dbReference type="Pfam" id="PF13855">
    <property type="entry name" value="LRR_8"/>
    <property type="match status" value="1"/>
</dbReference>
<dbReference type="PANTHER" id="PTHR48063:SF81">
    <property type="entry name" value="LEUCINE-RICH REPEAT-CONTAINING N-TERMINAL PLANT-TYPE DOMAIN-CONTAINING PROTEIN"/>
    <property type="match status" value="1"/>
</dbReference>
<name>A0A067DKD2_CITSI</name>
<evidence type="ECO:0000256" key="7">
    <source>
        <dbReference type="ARBA" id="ARBA00023136"/>
    </source>
</evidence>
<reference evidence="11 12" key="1">
    <citation type="submission" date="2014-04" db="EMBL/GenBank/DDBJ databases">
        <authorList>
            <consortium name="International Citrus Genome Consortium"/>
            <person name="Gmitter F."/>
            <person name="Chen C."/>
            <person name="Farmerie W."/>
            <person name="Harkins T."/>
            <person name="Desany B."/>
            <person name="Mohiuddin M."/>
            <person name="Kodira C."/>
            <person name="Borodovsky M."/>
            <person name="Lomsadze A."/>
            <person name="Burns P."/>
            <person name="Jenkins J."/>
            <person name="Prochnik S."/>
            <person name="Shu S."/>
            <person name="Chapman J."/>
            <person name="Pitluck S."/>
            <person name="Schmutz J."/>
            <person name="Rokhsar D."/>
        </authorList>
    </citation>
    <scope>NUCLEOTIDE SEQUENCE</scope>
</reference>
<dbReference type="InterPro" id="IPR046956">
    <property type="entry name" value="RLP23-like"/>
</dbReference>
<keyword evidence="9" id="KW-0325">Glycoprotein</keyword>
<dbReference type="STRING" id="2711.A0A067DKD2"/>
<feature type="transmembrane region" description="Helical" evidence="10">
    <location>
        <begin position="106"/>
        <end position="129"/>
    </location>
</feature>
<evidence type="ECO:0000256" key="9">
    <source>
        <dbReference type="ARBA" id="ARBA00023180"/>
    </source>
</evidence>
<keyword evidence="4" id="KW-0732">Signal</keyword>
<dbReference type="Gene3D" id="3.80.10.10">
    <property type="entry name" value="Ribonuclease Inhibitor"/>
    <property type="match status" value="1"/>
</dbReference>
<evidence type="ECO:0000256" key="2">
    <source>
        <dbReference type="ARBA" id="ARBA00022614"/>
    </source>
</evidence>
<evidence type="ECO:0000256" key="6">
    <source>
        <dbReference type="ARBA" id="ARBA00022989"/>
    </source>
</evidence>
<dbReference type="Proteomes" id="UP000027120">
    <property type="component" value="Unassembled WGS sequence"/>
</dbReference>
<dbReference type="PRINTS" id="PR00019">
    <property type="entry name" value="LEURICHRPT"/>
</dbReference>
<evidence type="ECO:0008006" key="13">
    <source>
        <dbReference type="Google" id="ProtNLM"/>
    </source>
</evidence>
<feature type="non-terminal residue" evidence="11">
    <location>
        <position position="1"/>
    </location>
</feature>
<keyword evidence="12" id="KW-1185">Reference proteome</keyword>
<comment type="subcellular location">
    <subcellularLocation>
        <location evidence="1">Membrane</location>
        <topology evidence="1">Single-pass type I membrane protein</topology>
    </subcellularLocation>
</comment>
<dbReference type="EMBL" id="KK785386">
    <property type="protein sequence ID" value="KDO43313.1"/>
    <property type="molecule type" value="Genomic_DNA"/>
</dbReference>
<keyword evidence="3 10" id="KW-0812">Transmembrane</keyword>
<accession>A0A067DKD2</accession>
<gene>
    <name evidence="11" type="ORF">CISIN_1g0376511mg</name>
</gene>
<sequence length="172" mass="19388">MPVELTSLLHLGTLNLSGNQLVGKIPTQIGKLEWLESLDLSRNKLSGSIPPSMVSIRFLSFLNLSFNNLSGEIPTANQFQTSLIRQFMRIPGADEDKEDENGHDKLWLFVSVGLGFIMGFWGVCGTLIIKKSWRYAYFQFFDKIKDQLLTFLALSVVRLKRKMSEKNGAGET</sequence>
<dbReference type="SUPFAM" id="SSF52058">
    <property type="entry name" value="L domain-like"/>
    <property type="match status" value="1"/>
</dbReference>
<organism evidence="11 12">
    <name type="scientific">Citrus sinensis</name>
    <name type="common">Sweet orange</name>
    <name type="synonym">Citrus aurantium var. sinensis</name>
    <dbReference type="NCBI Taxonomy" id="2711"/>
    <lineage>
        <taxon>Eukaryota</taxon>
        <taxon>Viridiplantae</taxon>
        <taxon>Streptophyta</taxon>
        <taxon>Embryophyta</taxon>
        <taxon>Tracheophyta</taxon>
        <taxon>Spermatophyta</taxon>
        <taxon>Magnoliopsida</taxon>
        <taxon>eudicotyledons</taxon>
        <taxon>Gunneridae</taxon>
        <taxon>Pentapetalae</taxon>
        <taxon>rosids</taxon>
        <taxon>malvids</taxon>
        <taxon>Sapindales</taxon>
        <taxon>Rutaceae</taxon>
        <taxon>Aurantioideae</taxon>
        <taxon>Citrus</taxon>
    </lineage>
</organism>
<dbReference type="InterPro" id="IPR001611">
    <property type="entry name" value="Leu-rich_rpt"/>
</dbReference>
<evidence type="ECO:0000256" key="10">
    <source>
        <dbReference type="SAM" id="Phobius"/>
    </source>
</evidence>
<keyword evidence="7 10" id="KW-0472">Membrane</keyword>
<evidence type="ECO:0000313" key="11">
    <source>
        <dbReference type="EMBL" id="KDO43313.1"/>
    </source>
</evidence>
<evidence type="ECO:0000256" key="4">
    <source>
        <dbReference type="ARBA" id="ARBA00022729"/>
    </source>
</evidence>
<proteinExistence type="predicted"/>
<evidence type="ECO:0000256" key="5">
    <source>
        <dbReference type="ARBA" id="ARBA00022737"/>
    </source>
</evidence>
<dbReference type="InterPro" id="IPR032675">
    <property type="entry name" value="LRR_dom_sf"/>
</dbReference>
<keyword evidence="2" id="KW-0433">Leucine-rich repeat</keyword>
<evidence type="ECO:0000256" key="1">
    <source>
        <dbReference type="ARBA" id="ARBA00004479"/>
    </source>
</evidence>
<dbReference type="GO" id="GO:0016020">
    <property type="term" value="C:membrane"/>
    <property type="evidence" value="ECO:0007669"/>
    <property type="project" value="UniProtKB-SubCell"/>
</dbReference>